<evidence type="ECO:0000313" key="3">
    <source>
        <dbReference type="EMBL" id="OFV66429.1"/>
    </source>
</evidence>
<dbReference type="Pfam" id="PF01937">
    <property type="entry name" value="ARMT1-like_dom"/>
    <property type="match status" value="1"/>
</dbReference>
<reference evidence="3 4" key="1">
    <citation type="submission" date="2016-05" db="EMBL/GenBank/DDBJ databases">
        <title>Microbial consortia oxidize butane by reversing methanogenesis.</title>
        <authorList>
            <person name="Laso-Perez R."/>
            <person name="Richter M."/>
            <person name="Wegener G."/>
            <person name="Musat F."/>
        </authorList>
    </citation>
    <scope>NUCLEOTIDE SEQUENCE [LARGE SCALE GENOMIC DNA]</scope>
    <source>
        <strain evidence="3">BOX1</strain>
    </source>
</reference>
<dbReference type="PIRSF" id="PIRSF006593">
    <property type="entry name" value="UCP006593"/>
    <property type="match status" value="1"/>
</dbReference>
<dbReference type="AlphaFoldDB" id="A0A1F2P563"/>
<name>A0A1F2P563_9EURY</name>
<proteinExistence type="predicted"/>
<accession>A0A1F2P563</accession>
<keyword evidence="4" id="KW-1185">Reference proteome</keyword>
<dbReference type="EMBL" id="DRIE01000033">
    <property type="protein sequence ID" value="HEC56654.1"/>
    <property type="molecule type" value="Genomic_DNA"/>
</dbReference>
<organism evidence="3 4">
    <name type="scientific">Candidatus Syntropharchaeum butanivorans</name>
    <dbReference type="NCBI Taxonomy" id="1839936"/>
    <lineage>
        <taxon>Archaea</taxon>
        <taxon>Methanobacteriati</taxon>
        <taxon>Methanobacteriota</taxon>
        <taxon>Stenosarchaea group</taxon>
        <taxon>Methanomicrobia</taxon>
        <taxon>Methanosarcinales</taxon>
        <taxon>ANME-2 cluster</taxon>
        <taxon>Candidatus Syntropharchaeum</taxon>
    </lineage>
</organism>
<dbReference type="InterPro" id="IPR014444">
    <property type="entry name" value="PH1575-like"/>
</dbReference>
<dbReference type="Proteomes" id="UP000885936">
    <property type="component" value="Unassembled WGS sequence"/>
</dbReference>
<protein>
    <submittedName>
        <fullName evidence="2">DUF89 family protein</fullName>
    </submittedName>
</protein>
<dbReference type="Proteomes" id="UP000185779">
    <property type="component" value="Unassembled WGS sequence"/>
</dbReference>
<comment type="caution">
    <text evidence="3">The sequence shown here is derived from an EMBL/GenBank/DDBJ whole genome shotgun (WGS) entry which is preliminary data.</text>
</comment>
<feature type="domain" description="Damage-control phosphatase ARMT1-like metal-binding" evidence="1">
    <location>
        <begin position="6"/>
        <end position="280"/>
    </location>
</feature>
<reference evidence="2" key="2">
    <citation type="journal article" date="2020" name="mSystems">
        <title>Genome- and Community-Level Interaction Insights into Carbon Utilization and Element Cycling Functions of Hydrothermarchaeota in Hydrothermal Sediment.</title>
        <authorList>
            <person name="Zhou Z."/>
            <person name="Liu Y."/>
            <person name="Xu W."/>
            <person name="Pan J."/>
            <person name="Luo Z.H."/>
            <person name="Li M."/>
        </authorList>
    </citation>
    <scope>NUCLEOTIDE SEQUENCE [LARGE SCALE GENOMIC DNA]</scope>
    <source>
        <strain evidence="2">HyVt-386</strain>
    </source>
</reference>
<gene>
    <name evidence="2" type="ORF">ENI32_02030</name>
    <name evidence="3" type="ORF">SBU_000396</name>
</gene>
<dbReference type="EMBL" id="LYOR01000002">
    <property type="protein sequence ID" value="OFV66429.1"/>
    <property type="molecule type" value="Genomic_DNA"/>
</dbReference>
<dbReference type="Gene3D" id="3.40.50.10880">
    <property type="entry name" value="Uncharacterised protein PF01937, DUF89, domain 3"/>
    <property type="match status" value="1"/>
</dbReference>
<dbReference type="SUPFAM" id="SSF111321">
    <property type="entry name" value="AF1104-like"/>
    <property type="match status" value="1"/>
</dbReference>
<evidence type="ECO:0000259" key="1">
    <source>
        <dbReference type="Pfam" id="PF01937"/>
    </source>
</evidence>
<dbReference type="InterPro" id="IPR002791">
    <property type="entry name" value="ARMT1-like_metal-bd"/>
</dbReference>
<evidence type="ECO:0000313" key="2">
    <source>
        <dbReference type="EMBL" id="HEC56654.1"/>
    </source>
</evidence>
<dbReference type="InterPro" id="IPR036075">
    <property type="entry name" value="ARMT-1-like_metal-bd_sf"/>
</dbReference>
<dbReference type="Gene3D" id="1.10.285.20">
    <property type="entry name" value="Uncharacterised protein PF01937, DUF89, domain 2"/>
    <property type="match status" value="1"/>
</dbReference>
<dbReference type="STRING" id="1839936.SBU_000396"/>
<dbReference type="PATRIC" id="fig|1839936.3.peg.398"/>
<evidence type="ECO:0000313" key="4">
    <source>
        <dbReference type="Proteomes" id="UP000185779"/>
    </source>
</evidence>
<sequence length="291" mass="32542">MKRYIECVPCFIDQAVRCASIVAEEEDIRTEILRGVLYRLSEVGIERSPPEVAPLIYRVIEDLTGCNDPYLELKRRSNQIAREMYPRLKALLENSDNRLETAIRLAIAGNIIDFGALSRFDIDETIERVLHSSLPDTDLNFFLECIESSNKVLYLADNAGEVFFDRLLLEELSKFDGIDLTFAVKERPILNDAMLEDAEFAEIDRVAKVITTGAGSPGEGLKYCSRAFINEFISADLVISKGQGNFESISGKISDDHVFYLFIVKCPVISGITGKEVGEIVLKNGRGVICD</sequence>